<dbReference type="RefSeq" id="WP_134534722.1">
    <property type="nucleotide sequence ID" value="NZ_SOFG01000011.1"/>
</dbReference>
<protein>
    <submittedName>
        <fullName evidence="5">Malonate decarboxylase holo-ACP synthase</fullName>
    </submittedName>
</protein>
<evidence type="ECO:0000313" key="5">
    <source>
        <dbReference type="EMBL" id="TFB87568.1"/>
    </source>
</evidence>
<dbReference type="NCBIfam" id="TIGR03135">
    <property type="entry name" value="malonate_mdcG"/>
    <property type="match status" value="1"/>
</dbReference>
<dbReference type="Pfam" id="PF20866">
    <property type="entry name" value="MdcG_N"/>
    <property type="match status" value="1"/>
</dbReference>
<evidence type="ECO:0000259" key="3">
    <source>
        <dbReference type="Pfam" id="PF10620"/>
    </source>
</evidence>
<keyword evidence="6" id="KW-1185">Reference proteome</keyword>
<dbReference type="InterPro" id="IPR048903">
    <property type="entry name" value="MdcG_N"/>
</dbReference>
<evidence type="ECO:0000256" key="1">
    <source>
        <dbReference type="ARBA" id="ARBA00022679"/>
    </source>
</evidence>
<proteinExistence type="predicted"/>
<feature type="domain" description="Phosphoribosyl-dephospho-CoA transferase MdcG N-terminal" evidence="4">
    <location>
        <begin position="11"/>
        <end position="89"/>
    </location>
</feature>
<evidence type="ECO:0000313" key="6">
    <source>
        <dbReference type="Proteomes" id="UP000297608"/>
    </source>
</evidence>
<gene>
    <name evidence="5" type="ORF">E3O44_10780</name>
</gene>
<feature type="domain" description="Phosphoribosyl-dephospho-CoA transferase MdcG C-terminal" evidence="3">
    <location>
        <begin position="121"/>
        <end position="215"/>
    </location>
</feature>
<dbReference type="InterPro" id="IPR049180">
    <property type="entry name" value="MdcG_C"/>
</dbReference>
<dbReference type="InterPro" id="IPR017557">
    <property type="entry name" value="Holo-ACP_synthase"/>
</dbReference>
<dbReference type="Pfam" id="PF10620">
    <property type="entry name" value="MdcG"/>
    <property type="match status" value="1"/>
</dbReference>
<dbReference type="NCBIfam" id="NF002332">
    <property type="entry name" value="PRK01293.1"/>
    <property type="match status" value="1"/>
</dbReference>
<name>A0ABY2IG16_9MICO</name>
<dbReference type="EMBL" id="SOFG01000011">
    <property type="protein sequence ID" value="TFB87568.1"/>
    <property type="molecule type" value="Genomic_DNA"/>
</dbReference>
<evidence type="ECO:0000256" key="2">
    <source>
        <dbReference type="ARBA" id="ARBA00022695"/>
    </source>
</evidence>
<dbReference type="Proteomes" id="UP000297608">
    <property type="component" value="Unassembled WGS sequence"/>
</dbReference>
<keyword evidence="1" id="KW-0808">Transferase</keyword>
<reference evidence="5 6" key="1">
    <citation type="submission" date="2019-03" db="EMBL/GenBank/DDBJ databases">
        <title>Genomics of glacier-inhabiting Cryobacterium strains.</title>
        <authorList>
            <person name="Liu Q."/>
            <person name="Xin Y.-H."/>
        </authorList>
    </citation>
    <scope>NUCLEOTIDE SEQUENCE [LARGE SCALE GENOMIC DNA]</scope>
    <source>
        <strain evidence="5 6">MDB2-B</strain>
    </source>
</reference>
<comment type="caution">
    <text evidence="5">The sequence shown here is derived from an EMBL/GenBank/DDBJ whole genome shotgun (WGS) entry which is preliminary data.</text>
</comment>
<accession>A0ABY2IG16</accession>
<organism evidence="5 6">
    <name type="scientific">Cryobacterium algoricola</name>
    <dbReference type="NCBI Taxonomy" id="1259183"/>
    <lineage>
        <taxon>Bacteria</taxon>
        <taxon>Bacillati</taxon>
        <taxon>Actinomycetota</taxon>
        <taxon>Actinomycetes</taxon>
        <taxon>Micrococcales</taxon>
        <taxon>Microbacteriaceae</taxon>
        <taxon>Cryobacterium</taxon>
    </lineage>
</organism>
<sequence>MPLLRLPSSPRTHDLVRVATTAALTSCPADAPRPGWVDAALGGPGGGWAVVRRSPADGDLVPVGIRGDTRDKRWPALVPSSDIVELVRPQGVPRSPRPGRAGLRPFLGLQRAGAILDEFFPDAWGVTGSLAFELVTGAETARNDSDIDITILAPQPLDRCAAADAAAGVLSAAAVPVDLQVETPLGAVALDEWIREAGLHPVALRTIDGPRLVLNPWSLSCR</sequence>
<keyword evidence="2" id="KW-0548">Nucleotidyltransferase</keyword>
<evidence type="ECO:0000259" key="4">
    <source>
        <dbReference type="Pfam" id="PF20866"/>
    </source>
</evidence>